<evidence type="ECO:0000313" key="2">
    <source>
        <dbReference type="Proteomes" id="UP000765509"/>
    </source>
</evidence>
<keyword evidence="2" id="KW-1185">Reference proteome</keyword>
<reference evidence="1" key="1">
    <citation type="submission" date="2021-03" db="EMBL/GenBank/DDBJ databases">
        <title>Draft genome sequence of rust myrtle Austropuccinia psidii MF-1, a brazilian biotype.</title>
        <authorList>
            <person name="Quecine M.C."/>
            <person name="Pachon D.M.R."/>
            <person name="Bonatelli M.L."/>
            <person name="Correr F.H."/>
            <person name="Franceschini L.M."/>
            <person name="Leite T.F."/>
            <person name="Margarido G.R.A."/>
            <person name="Almeida C.A."/>
            <person name="Ferrarezi J.A."/>
            <person name="Labate C.A."/>
        </authorList>
    </citation>
    <scope>NUCLEOTIDE SEQUENCE</scope>
    <source>
        <strain evidence="1">MF-1</strain>
    </source>
</reference>
<dbReference type="EMBL" id="AVOT02080759">
    <property type="protein sequence ID" value="MBW0567384.1"/>
    <property type="molecule type" value="Genomic_DNA"/>
</dbReference>
<protein>
    <submittedName>
        <fullName evidence="1">Uncharacterized protein</fullName>
    </submittedName>
</protein>
<organism evidence="1 2">
    <name type="scientific">Austropuccinia psidii MF-1</name>
    <dbReference type="NCBI Taxonomy" id="1389203"/>
    <lineage>
        <taxon>Eukaryota</taxon>
        <taxon>Fungi</taxon>
        <taxon>Dikarya</taxon>
        <taxon>Basidiomycota</taxon>
        <taxon>Pucciniomycotina</taxon>
        <taxon>Pucciniomycetes</taxon>
        <taxon>Pucciniales</taxon>
        <taxon>Sphaerophragmiaceae</taxon>
        <taxon>Austropuccinia</taxon>
    </lineage>
</organism>
<evidence type="ECO:0000313" key="1">
    <source>
        <dbReference type="EMBL" id="MBW0567384.1"/>
    </source>
</evidence>
<sequence>MSNVLPLDATPFRLVIGSLAYLVSGSRPDLAFVINYLACHSMGQTPAHWDLLDHVVGYLHKICVRGICICPGNISLNLWSNTGLGGDLEHAQTGKCTYTLGLKAGVCGGTLDMHR</sequence>
<dbReference type="OrthoDB" id="4927525at2759"/>
<accession>A0A9Q3JTE3</accession>
<proteinExistence type="predicted"/>
<gene>
    <name evidence="1" type="ORF">O181_107099</name>
</gene>
<dbReference type="Proteomes" id="UP000765509">
    <property type="component" value="Unassembled WGS sequence"/>
</dbReference>
<name>A0A9Q3JTE3_9BASI</name>
<dbReference type="AlphaFoldDB" id="A0A9Q3JTE3"/>
<comment type="caution">
    <text evidence="1">The sequence shown here is derived from an EMBL/GenBank/DDBJ whole genome shotgun (WGS) entry which is preliminary data.</text>
</comment>